<dbReference type="GO" id="GO:0005096">
    <property type="term" value="F:GTPase activator activity"/>
    <property type="evidence" value="ECO:0007669"/>
    <property type="project" value="InterPro"/>
</dbReference>
<evidence type="ECO:0000313" key="4">
    <source>
        <dbReference type="EnsemblProtists" id="EOD40597"/>
    </source>
</evidence>
<keyword evidence="5" id="KW-1185">Reference proteome</keyword>
<feature type="compositionally biased region" description="Basic and acidic residues" evidence="2">
    <location>
        <begin position="157"/>
        <end position="166"/>
    </location>
</feature>
<keyword evidence="1" id="KW-0863">Zinc-finger</keyword>
<dbReference type="Proteomes" id="UP000013827">
    <property type="component" value="Unassembled WGS sequence"/>
</dbReference>
<evidence type="ECO:0000259" key="3">
    <source>
        <dbReference type="PROSITE" id="PS50115"/>
    </source>
</evidence>
<feature type="domain" description="Arf-GAP" evidence="3">
    <location>
        <begin position="38"/>
        <end position="169"/>
    </location>
</feature>
<dbReference type="Gene3D" id="1.10.220.150">
    <property type="entry name" value="Arf GTPase activating protein"/>
    <property type="match status" value="1"/>
</dbReference>
<sequence length="547" mass="54822">MKKVQKAVGFKTPSGPMRFTDEDKMEAHGPPFPKKSAEATLARLRKLPGNKLCGTCRTPSTNRGGFADVVLTYRIFVCRDCRESHGVAGHEVRTAERLAKLDVRASLTPYEVEALARGGNEVNVATTFALLPATSFEWPTKRTASSERDQFVRAAYGEKKWASREDTPEEAPPEPAPAPAPTPAARYDSRGAAMRLPGAPGYVPPPPAAASAAPAVAVAATVSLLDAAGAPESPPPPSAESELVDLFAAPAGPAAASVAGSEMSAADSFGAVGSAGAIDSPWVPSDAELSSPFAAGLPMPEAEAEAAHLGFRNLALTSDGGDSGAGMNAEPTYASAPIAAMTFADALLESAMNGTVAAPANAPAAAVDSDAAPPPPAAMGTGSGLGIGWSAPRPLVSPPKPLASPFYPQNAGRPSMPVPQAGIAGVGGFAVSGGGVPPRYVRGIDNNTAADPALLQPQRMATKGDIMSMYAQSAPPPAPAHALLGVIPAASCGMRVGPSGPACAAPWTAMAGGGGGAGGGSGGDAPALPLLLPTKAPSKADIMAKFG</sequence>
<organism evidence="4 5">
    <name type="scientific">Emiliania huxleyi (strain CCMP1516)</name>
    <dbReference type="NCBI Taxonomy" id="280463"/>
    <lineage>
        <taxon>Eukaryota</taxon>
        <taxon>Haptista</taxon>
        <taxon>Haptophyta</taxon>
        <taxon>Prymnesiophyceae</taxon>
        <taxon>Isochrysidales</taxon>
        <taxon>Noelaerhabdaceae</taxon>
        <taxon>Emiliania</taxon>
    </lineage>
</organism>
<dbReference type="InterPro" id="IPR038508">
    <property type="entry name" value="ArfGAP_dom_sf"/>
</dbReference>
<dbReference type="STRING" id="2903.R1DZN6"/>
<dbReference type="Pfam" id="PF01412">
    <property type="entry name" value="ArfGap"/>
    <property type="match status" value="1"/>
</dbReference>
<proteinExistence type="predicted"/>
<dbReference type="PaxDb" id="2903-EOD40597"/>
<evidence type="ECO:0000256" key="1">
    <source>
        <dbReference type="PROSITE-ProRule" id="PRU00288"/>
    </source>
</evidence>
<feature type="region of interest" description="Disordered" evidence="2">
    <location>
        <begin position="157"/>
        <end position="186"/>
    </location>
</feature>
<dbReference type="GO" id="GO:0008270">
    <property type="term" value="F:zinc ion binding"/>
    <property type="evidence" value="ECO:0007669"/>
    <property type="project" value="UniProtKB-KW"/>
</dbReference>
<dbReference type="HOGENOM" id="CLU_498240_0_0_1"/>
<dbReference type="KEGG" id="ehx:EMIHUDRAFT_631920"/>
<evidence type="ECO:0000313" key="5">
    <source>
        <dbReference type="Proteomes" id="UP000013827"/>
    </source>
</evidence>
<dbReference type="InterPro" id="IPR037278">
    <property type="entry name" value="ARFGAP/RecO"/>
</dbReference>
<reference evidence="5" key="1">
    <citation type="journal article" date="2013" name="Nature">
        <title>Pan genome of the phytoplankton Emiliania underpins its global distribution.</title>
        <authorList>
            <person name="Read B.A."/>
            <person name="Kegel J."/>
            <person name="Klute M.J."/>
            <person name="Kuo A."/>
            <person name="Lefebvre S.C."/>
            <person name="Maumus F."/>
            <person name="Mayer C."/>
            <person name="Miller J."/>
            <person name="Monier A."/>
            <person name="Salamov A."/>
            <person name="Young J."/>
            <person name="Aguilar M."/>
            <person name="Claverie J.M."/>
            <person name="Frickenhaus S."/>
            <person name="Gonzalez K."/>
            <person name="Herman E.K."/>
            <person name="Lin Y.C."/>
            <person name="Napier J."/>
            <person name="Ogata H."/>
            <person name="Sarno A.F."/>
            <person name="Shmutz J."/>
            <person name="Schroeder D."/>
            <person name="de Vargas C."/>
            <person name="Verret F."/>
            <person name="von Dassow P."/>
            <person name="Valentin K."/>
            <person name="Van de Peer Y."/>
            <person name="Wheeler G."/>
            <person name="Dacks J.B."/>
            <person name="Delwiche C.F."/>
            <person name="Dyhrman S.T."/>
            <person name="Glockner G."/>
            <person name="John U."/>
            <person name="Richards T."/>
            <person name="Worden A.Z."/>
            <person name="Zhang X."/>
            <person name="Grigoriev I.V."/>
            <person name="Allen A.E."/>
            <person name="Bidle K."/>
            <person name="Borodovsky M."/>
            <person name="Bowler C."/>
            <person name="Brownlee C."/>
            <person name="Cock J.M."/>
            <person name="Elias M."/>
            <person name="Gladyshev V.N."/>
            <person name="Groth M."/>
            <person name="Guda C."/>
            <person name="Hadaegh A."/>
            <person name="Iglesias-Rodriguez M.D."/>
            <person name="Jenkins J."/>
            <person name="Jones B.M."/>
            <person name="Lawson T."/>
            <person name="Leese F."/>
            <person name="Lindquist E."/>
            <person name="Lobanov A."/>
            <person name="Lomsadze A."/>
            <person name="Malik S.B."/>
            <person name="Marsh M.E."/>
            <person name="Mackinder L."/>
            <person name="Mock T."/>
            <person name="Mueller-Roeber B."/>
            <person name="Pagarete A."/>
            <person name="Parker M."/>
            <person name="Probert I."/>
            <person name="Quesneville H."/>
            <person name="Raines C."/>
            <person name="Rensing S.A."/>
            <person name="Riano-Pachon D.M."/>
            <person name="Richier S."/>
            <person name="Rokitta S."/>
            <person name="Shiraiwa Y."/>
            <person name="Soanes D.M."/>
            <person name="van der Giezen M."/>
            <person name="Wahlund T.M."/>
            <person name="Williams B."/>
            <person name="Wilson W."/>
            <person name="Wolfe G."/>
            <person name="Wurch L.L."/>
        </authorList>
    </citation>
    <scope>NUCLEOTIDE SEQUENCE</scope>
</reference>
<feature type="compositionally biased region" description="Pro residues" evidence="2">
    <location>
        <begin position="173"/>
        <end position="182"/>
    </location>
</feature>
<evidence type="ECO:0000256" key="2">
    <source>
        <dbReference type="SAM" id="MobiDB-lite"/>
    </source>
</evidence>
<dbReference type="SUPFAM" id="SSF57863">
    <property type="entry name" value="ArfGap/RecO-like zinc finger"/>
    <property type="match status" value="1"/>
</dbReference>
<dbReference type="AlphaFoldDB" id="A0A0D3KXW2"/>
<keyword evidence="1" id="KW-0479">Metal-binding</keyword>
<dbReference type="GeneID" id="17285818"/>
<dbReference type="InterPro" id="IPR001164">
    <property type="entry name" value="ArfGAP_dom"/>
</dbReference>
<accession>A0A0D3KXW2</accession>
<protein>
    <recommendedName>
        <fullName evidence="3">Arf-GAP domain-containing protein</fullName>
    </recommendedName>
</protein>
<feature type="region of interest" description="Disordered" evidence="2">
    <location>
        <begin position="1"/>
        <end position="33"/>
    </location>
</feature>
<reference evidence="4" key="2">
    <citation type="submission" date="2024-10" db="UniProtKB">
        <authorList>
            <consortium name="EnsemblProtists"/>
        </authorList>
    </citation>
    <scope>IDENTIFICATION</scope>
</reference>
<dbReference type="RefSeq" id="XP_005793026.1">
    <property type="nucleotide sequence ID" value="XM_005792969.1"/>
</dbReference>
<name>A0A0D3KXW2_EMIH1</name>
<dbReference type="EnsemblProtists" id="EOD40597">
    <property type="protein sequence ID" value="EOD40597"/>
    <property type="gene ID" value="EMIHUDRAFT_631920"/>
</dbReference>
<dbReference type="PROSITE" id="PS50115">
    <property type="entry name" value="ARFGAP"/>
    <property type="match status" value="1"/>
</dbReference>
<keyword evidence="1" id="KW-0862">Zinc</keyword>